<reference evidence="2" key="1">
    <citation type="submission" date="2021-04" db="EMBL/GenBank/DDBJ databases">
        <authorList>
            <person name="Hartkoorn R.C."/>
            <person name="Beaudoing E."/>
            <person name="Hot D."/>
        </authorList>
    </citation>
    <scope>NUCLEOTIDE SEQUENCE</scope>
    <source>
        <strain evidence="2">NRRL B-16292</strain>
    </source>
</reference>
<evidence type="ECO:0000313" key="2">
    <source>
        <dbReference type="EMBL" id="UWP85405.1"/>
    </source>
</evidence>
<feature type="compositionally biased region" description="Gly residues" evidence="1">
    <location>
        <begin position="56"/>
        <end position="65"/>
    </location>
</feature>
<dbReference type="RefSeq" id="WP_259863517.1">
    <property type="nucleotide sequence ID" value="NZ_BAAAST010000020.1"/>
</dbReference>
<sequence length="65" mass="6437">MTLTVAWPAESRSPAVAAFVRTAKQIAQAAIGAESTLVTNSAHALSRHSSGDPAGPDGGQGPIGP</sequence>
<accession>A0ABY5W5Z3</accession>
<keyword evidence="3" id="KW-1185">Reference proteome</keyword>
<name>A0ABY5W5Z3_9ACTN</name>
<evidence type="ECO:0000256" key="1">
    <source>
        <dbReference type="SAM" id="MobiDB-lite"/>
    </source>
</evidence>
<organism evidence="2 3">
    <name type="scientific">Dactylosporangium fulvum</name>
    <dbReference type="NCBI Taxonomy" id="53359"/>
    <lineage>
        <taxon>Bacteria</taxon>
        <taxon>Bacillati</taxon>
        <taxon>Actinomycetota</taxon>
        <taxon>Actinomycetes</taxon>
        <taxon>Micromonosporales</taxon>
        <taxon>Micromonosporaceae</taxon>
        <taxon>Dactylosporangium</taxon>
    </lineage>
</organism>
<dbReference type="EMBL" id="CP073720">
    <property type="protein sequence ID" value="UWP85405.1"/>
    <property type="molecule type" value="Genomic_DNA"/>
</dbReference>
<gene>
    <name evidence="2" type="ORF">Dfulv_14675</name>
</gene>
<reference evidence="2" key="2">
    <citation type="submission" date="2022-09" db="EMBL/GenBank/DDBJ databases">
        <title>Biosynthetic gene clusters of Dactylosporangioum fulvum.</title>
        <authorList>
            <person name="Caradec T."/>
        </authorList>
    </citation>
    <scope>NUCLEOTIDE SEQUENCE</scope>
    <source>
        <strain evidence="2">NRRL B-16292</strain>
    </source>
</reference>
<evidence type="ECO:0000313" key="3">
    <source>
        <dbReference type="Proteomes" id="UP001059617"/>
    </source>
</evidence>
<protein>
    <recommendedName>
        <fullName evidence="4">LysR family transcriptional regulator</fullName>
    </recommendedName>
</protein>
<evidence type="ECO:0008006" key="4">
    <source>
        <dbReference type="Google" id="ProtNLM"/>
    </source>
</evidence>
<proteinExistence type="predicted"/>
<dbReference type="Proteomes" id="UP001059617">
    <property type="component" value="Chromosome"/>
</dbReference>
<feature type="region of interest" description="Disordered" evidence="1">
    <location>
        <begin position="39"/>
        <end position="65"/>
    </location>
</feature>